<protein>
    <recommendedName>
        <fullName evidence="4">Bacterial extracellular solute-binding protein</fullName>
    </recommendedName>
</protein>
<feature type="chain" id="PRO_5010700580" description="Bacterial extracellular solute-binding protein" evidence="1">
    <location>
        <begin position="27"/>
        <end position="409"/>
    </location>
</feature>
<dbReference type="Gene3D" id="3.40.190.10">
    <property type="entry name" value="Periplasmic binding protein-like II"/>
    <property type="match status" value="1"/>
</dbReference>
<dbReference type="Proteomes" id="UP000195985">
    <property type="component" value="Unassembled WGS sequence"/>
</dbReference>
<dbReference type="Pfam" id="PF13416">
    <property type="entry name" value="SBP_bac_8"/>
    <property type="match status" value="1"/>
</dbReference>
<evidence type="ECO:0000313" key="2">
    <source>
        <dbReference type="EMBL" id="SLM53139.1"/>
    </source>
</evidence>
<dbReference type="PROSITE" id="PS51257">
    <property type="entry name" value="PROKAR_LIPOPROTEIN"/>
    <property type="match status" value="1"/>
</dbReference>
<gene>
    <name evidence="2" type="ORF">TPAS_2866</name>
</gene>
<dbReference type="PANTHER" id="PTHR43649:SF12">
    <property type="entry name" value="DIACETYLCHITOBIOSE BINDING PROTEIN DASA"/>
    <property type="match status" value="1"/>
</dbReference>
<evidence type="ECO:0000313" key="3">
    <source>
        <dbReference type="Proteomes" id="UP000195985"/>
    </source>
</evidence>
<feature type="signal peptide" evidence="1">
    <location>
        <begin position="1"/>
        <end position="26"/>
    </location>
</feature>
<dbReference type="InterPro" id="IPR050490">
    <property type="entry name" value="Bact_solute-bd_prot1"/>
</dbReference>
<reference evidence="3" key="1">
    <citation type="submission" date="2016-04" db="EMBL/GenBank/DDBJ databases">
        <authorList>
            <person name="Strepis N."/>
        </authorList>
    </citation>
    <scope>NUCLEOTIDE SEQUENCE [LARGE SCALE GENOMIC DNA]</scope>
</reference>
<evidence type="ECO:0000256" key="1">
    <source>
        <dbReference type="SAM" id="SignalP"/>
    </source>
</evidence>
<keyword evidence="3" id="KW-1185">Reference proteome</keyword>
<name>A0A1W1IJX1_9LACT</name>
<sequence>MKNAHRKFLSAATLAGITLLAGCGNANTITFWNPLTGDDGAYMDALVAEYNETDPEFPVESVITADMYTKIYTVMNSGKDIPDLTLIHADRVPQFADLDMLEPVEGLMATNTDLTADNYLEVAWNAGNYEGTQYTVPLDIHGNAMYYNTDLLDKYDANTFLEDDVVTIEEILSLDGKLDEGQYAINNALIEWVALANVVNVGGDISDEAGNPTINTDAMRTVVEQLKSVADAGLMSPYGEDGYAMFQAGDVLFSTDGTWTSTAHGSVEGLNFGVTNIYSVTPDKFTNRSSAHLFSLLNNEDRTDEKEQGVADFLSWMRENSIDWAGAGQIVASKEVFESEEYQQYPQSFFTSSDVEKEASYIFDYKYYSYVESALATVLSDMIYGNITIDEGLEQAQKTVEDLIAENAS</sequence>
<dbReference type="OrthoDB" id="9766758at2"/>
<dbReference type="InterPro" id="IPR006059">
    <property type="entry name" value="SBP"/>
</dbReference>
<dbReference type="SUPFAM" id="SSF53850">
    <property type="entry name" value="Periplasmic binding protein-like II"/>
    <property type="match status" value="1"/>
</dbReference>
<dbReference type="STRING" id="43064.SAMN04488086_1383"/>
<dbReference type="EMBL" id="FWEY01000012">
    <property type="protein sequence ID" value="SLM53139.1"/>
    <property type="molecule type" value="Genomic_DNA"/>
</dbReference>
<accession>A0A1W1IJX1</accession>
<evidence type="ECO:0008006" key="4">
    <source>
        <dbReference type="Google" id="ProtNLM"/>
    </source>
</evidence>
<keyword evidence="1" id="KW-0732">Signal</keyword>
<dbReference type="PANTHER" id="PTHR43649">
    <property type="entry name" value="ARABINOSE-BINDING PROTEIN-RELATED"/>
    <property type="match status" value="1"/>
</dbReference>
<dbReference type="AlphaFoldDB" id="A0A1W1IJX1"/>
<proteinExistence type="predicted"/>
<dbReference type="RefSeq" id="WP_086943857.1">
    <property type="nucleotide sequence ID" value="NZ_FONM01000038.1"/>
</dbReference>
<organism evidence="2 3">
    <name type="scientific">Trichococcus pasteurii</name>
    <dbReference type="NCBI Taxonomy" id="43064"/>
    <lineage>
        <taxon>Bacteria</taxon>
        <taxon>Bacillati</taxon>
        <taxon>Bacillota</taxon>
        <taxon>Bacilli</taxon>
        <taxon>Lactobacillales</taxon>
        <taxon>Carnobacteriaceae</taxon>
        <taxon>Trichococcus</taxon>
    </lineage>
</organism>